<keyword evidence="2" id="KW-0479">Metal-binding</keyword>
<dbReference type="GO" id="GO:0046872">
    <property type="term" value="F:metal ion binding"/>
    <property type="evidence" value="ECO:0007669"/>
    <property type="project" value="UniProtKB-KW"/>
</dbReference>
<organism evidence="6 8">
    <name type="scientific">Marivita cryptomonadis</name>
    <dbReference type="NCBI Taxonomy" id="505252"/>
    <lineage>
        <taxon>Bacteria</taxon>
        <taxon>Pseudomonadati</taxon>
        <taxon>Pseudomonadota</taxon>
        <taxon>Alphaproteobacteria</taxon>
        <taxon>Rhodobacterales</taxon>
        <taxon>Roseobacteraceae</taxon>
        <taxon>Marivita</taxon>
    </lineage>
</organism>
<evidence type="ECO:0000256" key="2">
    <source>
        <dbReference type="ARBA" id="ARBA00022723"/>
    </source>
</evidence>
<keyword evidence="4" id="KW-0456">Lyase</keyword>
<comment type="caution">
    <text evidence="6">The sequence shown here is derived from an EMBL/GenBank/DDBJ whole genome shotgun (WGS) entry which is preliminary data.</text>
</comment>
<sequence length="134" mass="14450">MTDDVHPGPVALSGSCLCGAVTYTAHGAAGAPAACHCTQCRKQSGHVWASSYVPDGTLEIRGEVRWYQSSEKARRGFCPTCGSALFWEHEDDSFICFSTGSIDGPTGLTLRGHIHTKTKGDYYAINPNDPQRED</sequence>
<gene>
    <name evidence="6" type="ORF">JQX41_16160</name>
    <name evidence="7" type="ORF">JQX48_16500</name>
</gene>
<dbReference type="SUPFAM" id="SSF51316">
    <property type="entry name" value="Mss4-like"/>
    <property type="match status" value="1"/>
</dbReference>
<keyword evidence="3" id="KW-0862">Zinc</keyword>
<reference evidence="6 9" key="1">
    <citation type="submission" date="2021-01" db="EMBL/GenBank/DDBJ databases">
        <title>Diatom-associated Roseobacters Show Island Model of Population Structure.</title>
        <authorList>
            <person name="Qu L."/>
            <person name="Feng X."/>
            <person name="Chen Y."/>
            <person name="Li L."/>
            <person name="Wang X."/>
            <person name="Hu Z."/>
            <person name="Wang H."/>
            <person name="Luo H."/>
        </authorList>
    </citation>
    <scope>NUCLEOTIDE SEQUENCE</scope>
    <source>
        <strain evidence="7 9">CC28-63</strain>
        <strain evidence="6">CC28-69</strain>
    </source>
</reference>
<evidence type="ECO:0000313" key="8">
    <source>
        <dbReference type="Proteomes" id="UP000755667"/>
    </source>
</evidence>
<accession>A0A9Q2NXL2</accession>
<dbReference type="PANTHER" id="PTHR33337:SF40">
    <property type="entry name" value="CENP-V_GFA DOMAIN-CONTAINING PROTEIN-RELATED"/>
    <property type="match status" value="1"/>
</dbReference>
<feature type="domain" description="CENP-V/GFA" evidence="5">
    <location>
        <begin position="12"/>
        <end position="124"/>
    </location>
</feature>
<dbReference type="InterPro" id="IPR011057">
    <property type="entry name" value="Mss4-like_sf"/>
</dbReference>
<dbReference type="Proteomes" id="UP000809440">
    <property type="component" value="Unassembled WGS sequence"/>
</dbReference>
<proteinExistence type="inferred from homology"/>
<comment type="similarity">
    <text evidence="1">Belongs to the Gfa family.</text>
</comment>
<evidence type="ECO:0000313" key="6">
    <source>
        <dbReference type="EMBL" id="MBM2413853.1"/>
    </source>
</evidence>
<dbReference type="InterPro" id="IPR006913">
    <property type="entry name" value="CENP-V/GFA"/>
</dbReference>
<dbReference type="PROSITE" id="PS51891">
    <property type="entry name" value="CENP_V_GFA"/>
    <property type="match status" value="1"/>
</dbReference>
<evidence type="ECO:0000313" key="7">
    <source>
        <dbReference type="EMBL" id="MBM2418587.1"/>
    </source>
</evidence>
<keyword evidence="9" id="KW-1185">Reference proteome</keyword>
<name>A0A9Q2NXL2_9RHOB</name>
<evidence type="ECO:0000256" key="4">
    <source>
        <dbReference type="ARBA" id="ARBA00023239"/>
    </source>
</evidence>
<protein>
    <submittedName>
        <fullName evidence="6">GFA family protein</fullName>
    </submittedName>
</protein>
<evidence type="ECO:0000313" key="9">
    <source>
        <dbReference type="Proteomes" id="UP000809440"/>
    </source>
</evidence>
<evidence type="ECO:0000256" key="3">
    <source>
        <dbReference type="ARBA" id="ARBA00022833"/>
    </source>
</evidence>
<dbReference type="Gene3D" id="3.90.1590.10">
    <property type="entry name" value="glutathione-dependent formaldehyde- activating enzyme (gfa)"/>
    <property type="match status" value="1"/>
</dbReference>
<dbReference type="OrthoDB" id="9807246at2"/>
<dbReference type="RefSeq" id="WP_085630452.1">
    <property type="nucleotide sequence ID" value="NZ_JAFBWU010000011.1"/>
</dbReference>
<dbReference type="GO" id="GO:0016846">
    <property type="term" value="F:carbon-sulfur lyase activity"/>
    <property type="evidence" value="ECO:0007669"/>
    <property type="project" value="InterPro"/>
</dbReference>
<dbReference type="EMBL" id="JAFBXF010000011">
    <property type="protein sequence ID" value="MBM2418587.1"/>
    <property type="molecule type" value="Genomic_DNA"/>
</dbReference>
<dbReference type="Proteomes" id="UP000755667">
    <property type="component" value="Unassembled WGS sequence"/>
</dbReference>
<evidence type="ECO:0000259" key="5">
    <source>
        <dbReference type="PROSITE" id="PS51891"/>
    </source>
</evidence>
<dbReference type="GeneID" id="62641647"/>
<dbReference type="Pfam" id="PF04828">
    <property type="entry name" value="GFA"/>
    <property type="match status" value="1"/>
</dbReference>
<dbReference type="PANTHER" id="PTHR33337">
    <property type="entry name" value="GFA DOMAIN-CONTAINING PROTEIN"/>
    <property type="match status" value="1"/>
</dbReference>
<dbReference type="AlphaFoldDB" id="A0A9Q2NXL2"/>
<evidence type="ECO:0000256" key="1">
    <source>
        <dbReference type="ARBA" id="ARBA00005495"/>
    </source>
</evidence>
<dbReference type="EMBL" id="JAFBXE010000011">
    <property type="protein sequence ID" value="MBM2413853.1"/>
    <property type="molecule type" value="Genomic_DNA"/>
</dbReference>